<evidence type="ECO:0000313" key="1">
    <source>
        <dbReference type="EMBL" id="SVB40505.1"/>
    </source>
</evidence>
<sequence>MSVLSLPSFENEKAAYEYFKECQNKRVIEVDSRILGDYRVDIYNLLFEDPFPREESWFDKLFGIEHYTSVPWKEHCYDQKIIIRKLDTEEIILYDQSPNFYSFYSDQFINEKYLWLKHSPGSVGVLTHGYYFNENSEIERIDIPGVSCQILDNKENQLICAEVTKRPFNSTASGCSLSVFPYDKFLIEIKGNQIMKTLHELGDIHPDCKINK</sequence>
<organism evidence="1">
    <name type="scientific">marine metagenome</name>
    <dbReference type="NCBI Taxonomy" id="408172"/>
    <lineage>
        <taxon>unclassified sequences</taxon>
        <taxon>metagenomes</taxon>
        <taxon>ecological metagenomes</taxon>
    </lineage>
</organism>
<proteinExistence type="predicted"/>
<reference evidence="1" key="1">
    <citation type="submission" date="2018-05" db="EMBL/GenBank/DDBJ databases">
        <authorList>
            <person name="Lanie J.A."/>
            <person name="Ng W.-L."/>
            <person name="Kazmierczak K.M."/>
            <person name="Andrzejewski T.M."/>
            <person name="Davidsen T.M."/>
            <person name="Wayne K.J."/>
            <person name="Tettelin H."/>
            <person name="Glass J.I."/>
            <person name="Rusch D."/>
            <person name="Podicherti R."/>
            <person name="Tsui H.-C.T."/>
            <person name="Winkler M.E."/>
        </authorList>
    </citation>
    <scope>NUCLEOTIDE SEQUENCE</scope>
</reference>
<name>A0A382DQM0_9ZZZZ</name>
<dbReference type="AlphaFoldDB" id="A0A382DQM0"/>
<gene>
    <name evidence="1" type="ORF">METZ01_LOCUS193359</name>
</gene>
<dbReference type="EMBL" id="UINC01040517">
    <property type="protein sequence ID" value="SVB40505.1"/>
    <property type="molecule type" value="Genomic_DNA"/>
</dbReference>
<accession>A0A382DQM0</accession>
<protein>
    <submittedName>
        <fullName evidence="1">Uncharacterized protein</fullName>
    </submittedName>
</protein>